<protein>
    <recommendedName>
        <fullName evidence="3">Flavodoxin-like domain-containing protein</fullName>
    </recommendedName>
</protein>
<dbReference type="RefSeq" id="WP_195001060.1">
    <property type="nucleotide sequence ID" value="NZ_JADLQN010000001.1"/>
</dbReference>
<evidence type="ECO:0000313" key="1">
    <source>
        <dbReference type="EMBL" id="MBF6354273.1"/>
    </source>
</evidence>
<dbReference type="SUPFAM" id="SSF52218">
    <property type="entry name" value="Flavoproteins"/>
    <property type="match status" value="1"/>
</dbReference>
<evidence type="ECO:0000313" key="2">
    <source>
        <dbReference type="Proteomes" id="UP000707731"/>
    </source>
</evidence>
<comment type="caution">
    <text evidence="1">The sequence shown here is derived from an EMBL/GenBank/DDBJ whole genome shotgun (WGS) entry which is preliminary data.</text>
</comment>
<reference evidence="1 2" key="1">
    <citation type="submission" date="2020-10" db="EMBL/GenBank/DDBJ databases">
        <title>Identification of Nocardia species via Next-generation sequencing and recognition of intraspecies genetic diversity.</title>
        <authorList>
            <person name="Li P."/>
            <person name="Li P."/>
            <person name="Lu B."/>
        </authorList>
    </citation>
    <scope>NUCLEOTIDE SEQUENCE [LARGE SCALE GENOMIC DNA]</scope>
    <source>
        <strain evidence="1 2">BJ06-0143</strain>
    </source>
</reference>
<sequence>MPEITIAVAYHSGYGHTARQAKAVAAGANSIDGAATALVDVEKNALGSFLGAMAQSPSDLGPQEAPPQADLDTAAHLGRRVAEQTLLLARGRQVVTR</sequence>
<organism evidence="1 2">
    <name type="scientific">Nocardia higoensis</name>
    <dbReference type="NCBI Taxonomy" id="228599"/>
    <lineage>
        <taxon>Bacteria</taxon>
        <taxon>Bacillati</taxon>
        <taxon>Actinomycetota</taxon>
        <taxon>Actinomycetes</taxon>
        <taxon>Mycobacteriales</taxon>
        <taxon>Nocardiaceae</taxon>
        <taxon>Nocardia</taxon>
    </lineage>
</organism>
<evidence type="ECO:0008006" key="3">
    <source>
        <dbReference type="Google" id="ProtNLM"/>
    </source>
</evidence>
<accession>A0ABS0D8X8</accession>
<dbReference type="InterPro" id="IPR029039">
    <property type="entry name" value="Flavoprotein-like_sf"/>
</dbReference>
<dbReference type="Gene3D" id="3.40.50.360">
    <property type="match status" value="2"/>
</dbReference>
<name>A0ABS0D8X8_9NOCA</name>
<proteinExistence type="predicted"/>
<keyword evidence="2" id="KW-1185">Reference proteome</keyword>
<gene>
    <name evidence="1" type="ORF">IU449_06915</name>
</gene>
<dbReference type="Proteomes" id="UP000707731">
    <property type="component" value="Unassembled WGS sequence"/>
</dbReference>
<dbReference type="EMBL" id="JADLQN010000001">
    <property type="protein sequence ID" value="MBF6354273.1"/>
    <property type="molecule type" value="Genomic_DNA"/>
</dbReference>